<dbReference type="GO" id="GO:0016887">
    <property type="term" value="F:ATP hydrolysis activity"/>
    <property type="evidence" value="ECO:0007669"/>
    <property type="project" value="InterPro"/>
</dbReference>
<dbReference type="RefSeq" id="WP_093152323.1">
    <property type="nucleotide sequence ID" value="NZ_FNEK01000010.1"/>
</dbReference>
<dbReference type="SUPFAM" id="SSF52540">
    <property type="entry name" value="P-loop containing nucleoside triphosphate hydrolases"/>
    <property type="match status" value="1"/>
</dbReference>
<dbReference type="InterPro" id="IPR050166">
    <property type="entry name" value="ABC_transporter_ATP-bind"/>
</dbReference>
<gene>
    <name evidence="6" type="ORF">SAMN04488026_101088</name>
</gene>
<evidence type="ECO:0000313" key="6">
    <source>
        <dbReference type="EMBL" id="SDJ01759.1"/>
    </source>
</evidence>
<evidence type="ECO:0000259" key="5">
    <source>
        <dbReference type="PROSITE" id="PS50893"/>
    </source>
</evidence>
<dbReference type="SMART" id="SM00382">
    <property type="entry name" value="AAA"/>
    <property type="match status" value="1"/>
</dbReference>
<evidence type="ECO:0000313" key="7">
    <source>
        <dbReference type="Proteomes" id="UP000199382"/>
    </source>
</evidence>
<accession>A0A1G8QAB8</accession>
<evidence type="ECO:0000256" key="3">
    <source>
        <dbReference type="ARBA" id="ARBA00022741"/>
    </source>
</evidence>
<dbReference type="EMBL" id="FNEK01000010">
    <property type="protein sequence ID" value="SDJ01759.1"/>
    <property type="molecule type" value="Genomic_DNA"/>
</dbReference>
<dbReference type="AlphaFoldDB" id="A0A1G8QAB8"/>
<proteinExistence type="inferred from homology"/>
<dbReference type="InterPro" id="IPR027417">
    <property type="entry name" value="P-loop_NTPase"/>
</dbReference>
<dbReference type="Gene3D" id="3.40.50.300">
    <property type="entry name" value="P-loop containing nucleotide triphosphate hydrolases"/>
    <property type="match status" value="1"/>
</dbReference>
<dbReference type="PROSITE" id="PS00211">
    <property type="entry name" value="ABC_TRANSPORTER_1"/>
    <property type="match status" value="1"/>
</dbReference>
<evidence type="ECO:0000256" key="1">
    <source>
        <dbReference type="ARBA" id="ARBA00005417"/>
    </source>
</evidence>
<dbReference type="OrthoDB" id="9802264at2"/>
<dbReference type="InterPro" id="IPR017871">
    <property type="entry name" value="ABC_transporter-like_CS"/>
</dbReference>
<evidence type="ECO:0000256" key="4">
    <source>
        <dbReference type="ARBA" id="ARBA00022840"/>
    </source>
</evidence>
<dbReference type="PANTHER" id="PTHR42788:SF13">
    <property type="entry name" value="ALIPHATIC SULFONATES IMPORT ATP-BINDING PROTEIN SSUB"/>
    <property type="match status" value="1"/>
</dbReference>
<dbReference type="Pfam" id="PF00005">
    <property type="entry name" value="ABC_tran"/>
    <property type="match status" value="1"/>
</dbReference>
<reference evidence="6 7" key="1">
    <citation type="submission" date="2016-10" db="EMBL/GenBank/DDBJ databases">
        <authorList>
            <person name="de Groot N.N."/>
        </authorList>
    </citation>
    <scope>NUCLEOTIDE SEQUENCE [LARGE SCALE GENOMIC DNA]</scope>
    <source>
        <strain evidence="6 7">DSM 25294</strain>
    </source>
</reference>
<dbReference type="PROSITE" id="PS50893">
    <property type="entry name" value="ABC_TRANSPORTER_2"/>
    <property type="match status" value="1"/>
</dbReference>
<protein>
    <submittedName>
        <fullName evidence="6">NitT/TauT family transport system ATP-binding protein</fullName>
    </submittedName>
</protein>
<keyword evidence="7" id="KW-1185">Reference proteome</keyword>
<sequence length="252" mass="27316">MTAPILSFDNVAFRYGDMPVLDGISIDIPRGAITCLMGPSGCGKSTLIAMAAGLLTPESGVLRRADGCRTAPMFQDPLLLPWRDALSNVAFGLKAEPIPAAERVERARTVLEETGLSGAELAKFPHQLSGGMRQRVALARALAVAPDLLLLDEPFRALDPPLARRMHARVRRVIEERHATALIVTHDAREAVRIADRVVLLSAAPGRIRAFRELPDRPETRTAAEIAELAEELDALADGELPVRPHPRVGQK</sequence>
<feature type="domain" description="ABC transporter" evidence="5">
    <location>
        <begin position="6"/>
        <end position="228"/>
    </location>
</feature>
<dbReference type="InterPro" id="IPR003439">
    <property type="entry name" value="ABC_transporter-like_ATP-bd"/>
</dbReference>
<keyword evidence="4 6" id="KW-0067">ATP-binding</keyword>
<evidence type="ECO:0000256" key="2">
    <source>
        <dbReference type="ARBA" id="ARBA00022448"/>
    </source>
</evidence>
<keyword evidence="3" id="KW-0547">Nucleotide-binding</keyword>
<name>A0A1G8QAB8_9RHOB</name>
<comment type="similarity">
    <text evidence="1">Belongs to the ABC transporter superfamily.</text>
</comment>
<keyword evidence="2" id="KW-0813">Transport</keyword>
<dbReference type="InterPro" id="IPR003593">
    <property type="entry name" value="AAA+_ATPase"/>
</dbReference>
<organism evidence="6 7">
    <name type="scientific">Aliiruegeria lutimaris</name>
    <dbReference type="NCBI Taxonomy" id="571298"/>
    <lineage>
        <taxon>Bacteria</taxon>
        <taxon>Pseudomonadati</taxon>
        <taxon>Pseudomonadota</taxon>
        <taxon>Alphaproteobacteria</taxon>
        <taxon>Rhodobacterales</taxon>
        <taxon>Roseobacteraceae</taxon>
        <taxon>Aliiruegeria</taxon>
    </lineage>
</organism>
<dbReference type="GO" id="GO:0005524">
    <property type="term" value="F:ATP binding"/>
    <property type="evidence" value="ECO:0007669"/>
    <property type="project" value="UniProtKB-KW"/>
</dbReference>
<dbReference type="STRING" id="571298.SAMN04488026_101088"/>
<dbReference type="PANTHER" id="PTHR42788">
    <property type="entry name" value="TAURINE IMPORT ATP-BINDING PROTEIN-RELATED"/>
    <property type="match status" value="1"/>
</dbReference>
<dbReference type="Proteomes" id="UP000199382">
    <property type="component" value="Unassembled WGS sequence"/>
</dbReference>